<evidence type="ECO:0000259" key="4">
    <source>
        <dbReference type="Pfam" id="PF13649"/>
    </source>
</evidence>
<reference evidence="6" key="1">
    <citation type="submission" date="2017-01" db="EMBL/GenBank/DDBJ databases">
        <authorList>
            <person name="Varghese N."/>
            <person name="Submissions S."/>
        </authorList>
    </citation>
    <scope>NUCLEOTIDE SEQUENCE [LARGE SCALE GENOMIC DNA]</scope>
    <source>
        <strain evidence="6">ATCC 12950</strain>
    </source>
</reference>
<organism evidence="5 6">
    <name type="scientific">Microbispora rosea</name>
    <dbReference type="NCBI Taxonomy" id="58117"/>
    <lineage>
        <taxon>Bacteria</taxon>
        <taxon>Bacillati</taxon>
        <taxon>Actinomycetota</taxon>
        <taxon>Actinomycetes</taxon>
        <taxon>Streptosporangiales</taxon>
        <taxon>Streptosporangiaceae</taxon>
        <taxon>Microbispora</taxon>
    </lineage>
</organism>
<proteinExistence type="predicted"/>
<dbReference type="PANTHER" id="PTHR43861:SF1">
    <property type="entry name" value="TRANS-ACONITATE 2-METHYLTRANSFERASE"/>
    <property type="match status" value="1"/>
</dbReference>
<dbReference type="EMBL" id="FTNI01000005">
    <property type="protein sequence ID" value="SIR06131.1"/>
    <property type="molecule type" value="Genomic_DNA"/>
</dbReference>
<feature type="region of interest" description="Disordered" evidence="3">
    <location>
        <begin position="165"/>
        <end position="188"/>
    </location>
</feature>
<gene>
    <name evidence="5" type="ORF">SAMN05421833_105296</name>
</gene>
<evidence type="ECO:0000256" key="2">
    <source>
        <dbReference type="ARBA" id="ARBA00022679"/>
    </source>
</evidence>
<dbReference type="GO" id="GO:0008168">
    <property type="term" value="F:methyltransferase activity"/>
    <property type="evidence" value="ECO:0007669"/>
    <property type="project" value="UniProtKB-KW"/>
</dbReference>
<dbReference type="PANTHER" id="PTHR43861">
    <property type="entry name" value="TRANS-ACONITATE 2-METHYLTRANSFERASE-RELATED"/>
    <property type="match status" value="1"/>
</dbReference>
<protein>
    <submittedName>
        <fullName evidence="5">Methyltransferase domain-containing protein</fullName>
    </submittedName>
</protein>
<dbReference type="Proteomes" id="UP000186096">
    <property type="component" value="Unassembled WGS sequence"/>
</dbReference>
<dbReference type="STRING" id="58117.SAMN05421833_105296"/>
<dbReference type="InterPro" id="IPR041698">
    <property type="entry name" value="Methyltransf_25"/>
</dbReference>
<dbReference type="OrthoDB" id="4571118at2"/>
<keyword evidence="1 5" id="KW-0489">Methyltransferase</keyword>
<dbReference type="AlphaFoldDB" id="A0A1N6XVA5"/>
<feature type="domain" description="Methyltransferase" evidence="4">
    <location>
        <begin position="60"/>
        <end position="156"/>
    </location>
</feature>
<dbReference type="Gene3D" id="3.40.50.150">
    <property type="entry name" value="Vaccinia Virus protein VP39"/>
    <property type="match status" value="1"/>
</dbReference>
<dbReference type="SUPFAM" id="SSF53335">
    <property type="entry name" value="S-adenosyl-L-methionine-dependent methyltransferases"/>
    <property type="match status" value="1"/>
</dbReference>
<dbReference type="Pfam" id="PF13649">
    <property type="entry name" value="Methyltransf_25"/>
    <property type="match status" value="1"/>
</dbReference>
<evidence type="ECO:0000256" key="3">
    <source>
        <dbReference type="SAM" id="MobiDB-lite"/>
    </source>
</evidence>
<feature type="compositionally biased region" description="Low complexity" evidence="3">
    <location>
        <begin position="169"/>
        <end position="179"/>
    </location>
</feature>
<dbReference type="InterPro" id="IPR029063">
    <property type="entry name" value="SAM-dependent_MTases_sf"/>
</dbReference>
<evidence type="ECO:0000256" key="1">
    <source>
        <dbReference type="ARBA" id="ARBA00022603"/>
    </source>
</evidence>
<dbReference type="GO" id="GO:0032259">
    <property type="term" value="P:methylation"/>
    <property type="evidence" value="ECO:0007669"/>
    <property type="project" value="UniProtKB-KW"/>
</dbReference>
<evidence type="ECO:0000313" key="6">
    <source>
        <dbReference type="Proteomes" id="UP000186096"/>
    </source>
</evidence>
<name>A0A1N6XVA5_9ACTN</name>
<keyword evidence="2 5" id="KW-0808">Transferase</keyword>
<evidence type="ECO:0000313" key="5">
    <source>
        <dbReference type="EMBL" id="SIR06131.1"/>
    </source>
</evidence>
<keyword evidence="6" id="KW-1185">Reference proteome</keyword>
<sequence length="232" mass="25292">MRTAGASLKQRVIRYLVGQAHHPRGVVGWANGWMFAHRPSNRKRNIWAVSLLDVQPADRVLEVGFGPGIAIAECAARAVRGHVFGVDHSQTMVRRAARRNAAAIRAGRVHLAHATVERLPSFGDPLDAILAVNSVGFWPDPVERLRELRRLLRPGGRIALVSQPRCPPAARNGATQNRATRNRATRDTTARAAQELQDLLTRAGFTRLRVETLDLDPPVACVLAADATGVPS</sequence>
<accession>A0A1N6XVA5</accession>